<keyword evidence="7" id="KW-0067">ATP-binding</keyword>
<dbReference type="AlphaFoldDB" id="A0A9D5YXN1"/>
<name>A0A9D5YXN1_9CELL</name>
<sequence length="474" mass="48881">MSNETSAPPPVFTELSARRLGPVRRYLVRHPVVVDVLLVVCFAAWASLMGLGADSMYVLHAYLGGEQVLQMQLTSLALTVCGAVALCWRRRRPVLVAVVMSVLGVAALAATGATSGFEVGVAIALYAVARSRRPVVTWAVCAASVAALLVGARLLPLATTVGAISMGLDPGDAAEAAAGRVGAFLQSAVWYQTAVPVLVLALLAVALGTSVRNRRLHVAAFVDAANALARDLEQRERLAQAAERARIAREMHDVVAHSISVMVALGGGAAAAIDWAPDRSRTALDELVATGRSALGDMRRVLDVLHDDDGDGADGPVAAAGTPASDVGTPASTVGGAPLEPQPGTPDLTALVERFRTADLPVTASGLTDAGLDGLDASMQLAVYRMVQEALTNVLRHAPGTPAVEVGVTRGREHVEVIVTDGGPTVPVEPAHGAQRGLVGMRERAAVFGGTVEAGRNGAGWQVRAVLPLNEGVA</sequence>
<evidence type="ECO:0000256" key="7">
    <source>
        <dbReference type="ARBA" id="ARBA00022840"/>
    </source>
</evidence>
<dbReference type="GO" id="GO:0046983">
    <property type="term" value="F:protein dimerization activity"/>
    <property type="evidence" value="ECO:0007669"/>
    <property type="project" value="InterPro"/>
</dbReference>
<dbReference type="RefSeq" id="WP_193719075.1">
    <property type="nucleotide sequence ID" value="NZ_JACSPN010000005.1"/>
</dbReference>
<dbReference type="PANTHER" id="PTHR24421:SF10">
    <property type="entry name" value="NITRATE_NITRITE SENSOR PROTEIN NARQ"/>
    <property type="match status" value="1"/>
</dbReference>
<evidence type="ECO:0000256" key="1">
    <source>
        <dbReference type="ARBA" id="ARBA00000085"/>
    </source>
</evidence>
<dbReference type="GO" id="GO:0000155">
    <property type="term" value="F:phosphorelay sensor kinase activity"/>
    <property type="evidence" value="ECO:0007669"/>
    <property type="project" value="InterPro"/>
</dbReference>
<dbReference type="PANTHER" id="PTHR24421">
    <property type="entry name" value="NITRATE/NITRITE SENSOR PROTEIN NARX-RELATED"/>
    <property type="match status" value="1"/>
</dbReference>
<dbReference type="GO" id="GO:0005524">
    <property type="term" value="F:ATP binding"/>
    <property type="evidence" value="ECO:0007669"/>
    <property type="project" value="UniProtKB-KW"/>
</dbReference>
<keyword evidence="10" id="KW-1133">Transmembrane helix</keyword>
<gene>
    <name evidence="13" type="ORF">H9623_05540</name>
</gene>
<dbReference type="Proteomes" id="UP000822993">
    <property type="component" value="Unassembled WGS sequence"/>
</dbReference>
<dbReference type="Gene3D" id="1.20.5.1930">
    <property type="match status" value="1"/>
</dbReference>
<evidence type="ECO:0000256" key="6">
    <source>
        <dbReference type="ARBA" id="ARBA00022777"/>
    </source>
</evidence>
<comment type="caution">
    <text evidence="13">The sequence shown here is derived from an EMBL/GenBank/DDBJ whole genome shotgun (WGS) entry which is preliminary data.</text>
</comment>
<keyword evidence="10" id="KW-0472">Membrane</keyword>
<evidence type="ECO:0000259" key="12">
    <source>
        <dbReference type="Pfam" id="PF07730"/>
    </source>
</evidence>
<dbReference type="InterPro" id="IPR003594">
    <property type="entry name" value="HATPase_dom"/>
</dbReference>
<evidence type="ECO:0000313" key="14">
    <source>
        <dbReference type="Proteomes" id="UP000822993"/>
    </source>
</evidence>
<organism evidence="13 14">
    <name type="scientific">Oerskovia douganii</name>
    <dbReference type="NCBI Taxonomy" id="2762210"/>
    <lineage>
        <taxon>Bacteria</taxon>
        <taxon>Bacillati</taxon>
        <taxon>Actinomycetota</taxon>
        <taxon>Actinomycetes</taxon>
        <taxon>Micrococcales</taxon>
        <taxon>Cellulomonadaceae</taxon>
        <taxon>Oerskovia</taxon>
    </lineage>
</organism>
<comment type="catalytic activity">
    <reaction evidence="1">
        <text>ATP + protein L-histidine = ADP + protein N-phospho-L-histidine.</text>
        <dbReference type="EC" id="2.7.13.3"/>
    </reaction>
</comment>
<accession>A0A9D5YXN1</accession>
<evidence type="ECO:0000313" key="13">
    <source>
        <dbReference type="EMBL" id="MBE7699773.1"/>
    </source>
</evidence>
<feature type="transmembrane region" description="Helical" evidence="10">
    <location>
        <begin position="189"/>
        <end position="207"/>
    </location>
</feature>
<evidence type="ECO:0000256" key="3">
    <source>
        <dbReference type="ARBA" id="ARBA00022553"/>
    </source>
</evidence>
<feature type="region of interest" description="Disordered" evidence="9">
    <location>
        <begin position="307"/>
        <end position="343"/>
    </location>
</feature>
<protein>
    <recommendedName>
        <fullName evidence="2">histidine kinase</fullName>
        <ecNumber evidence="2">2.7.13.3</ecNumber>
    </recommendedName>
</protein>
<evidence type="ECO:0000256" key="5">
    <source>
        <dbReference type="ARBA" id="ARBA00022741"/>
    </source>
</evidence>
<proteinExistence type="predicted"/>
<dbReference type="InterPro" id="IPR011712">
    <property type="entry name" value="Sig_transdc_His_kin_sub3_dim/P"/>
</dbReference>
<evidence type="ECO:0000256" key="4">
    <source>
        <dbReference type="ARBA" id="ARBA00022679"/>
    </source>
</evidence>
<evidence type="ECO:0000256" key="9">
    <source>
        <dbReference type="SAM" id="MobiDB-lite"/>
    </source>
</evidence>
<evidence type="ECO:0000256" key="2">
    <source>
        <dbReference type="ARBA" id="ARBA00012438"/>
    </source>
</evidence>
<keyword evidence="14" id="KW-1185">Reference proteome</keyword>
<feature type="transmembrane region" description="Helical" evidence="10">
    <location>
        <begin position="68"/>
        <end position="88"/>
    </location>
</feature>
<evidence type="ECO:0000259" key="11">
    <source>
        <dbReference type="Pfam" id="PF02518"/>
    </source>
</evidence>
<dbReference type="EC" id="2.7.13.3" evidence="2"/>
<dbReference type="Pfam" id="PF02518">
    <property type="entry name" value="HATPase_c"/>
    <property type="match status" value="1"/>
</dbReference>
<feature type="transmembrane region" description="Helical" evidence="10">
    <location>
        <begin position="254"/>
        <end position="273"/>
    </location>
</feature>
<reference evidence="13 14" key="1">
    <citation type="submission" date="2020-08" db="EMBL/GenBank/DDBJ databases">
        <title>A Genomic Blueprint of the Chicken Gut Microbiome.</title>
        <authorList>
            <person name="Gilroy R."/>
            <person name="Ravi A."/>
            <person name="Getino M."/>
            <person name="Pursley I."/>
            <person name="Horton D.L."/>
            <person name="Alikhan N.-F."/>
            <person name="Baker D."/>
            <person name="Gharbi K."/>
            <person name="Hall N."/>
            <person name="Watson M."/>
            <person name="Adriaenssens E.M."/>
            <person name="Foster-Nyarko E."/>
            <person name="Jarju S."/>
            <person name="Secka A."/>
            <person name="Antonio M."/>
            <person name="Oren A."/>
            <person name="Chaudhuri R."/>
            <person name="La Ragione R.M."/>
            <person name="Hildebrand F."/>
            <person name="Pallen M.J."/>
        </authorList>
    </citation>
    <scope>NUCLEOTIDE SEQUENCE [LARGE SCALE GENOMIC DNA]</scope>
    <source>
        <strain evidence="13 14">Sa1BUA8</strain>
    </source>
</reference>
<keyword evidence="4" id="KW-0808">Transferase</keyword>
<dbReference type="SUPFAM" id="SSF55874">
    <property type="entry name" value="ATPase domain of HSP90 chaperone/DNA topoisomerase II/histidine kinase"/>
    <property type="match status" value="1"/>
</dbReference>
<dbReference type="InterPro" id="IPR036890">
    <property type="entry name" value="HATPase_C_sf"/>
</dbReference>
<dbReference type="InterPro" id="IPR050482">
    <property type="entry name" value="Sensor_HK_TwoCompSys"/>
</dbReference>
<dbReference type="Gene3D" id="3.30.565.10">
    <property type="entry name" value="Histidine kinase-like ATPase, C-terminal domain"/>
    <property type="match status" value="1"/>
</dbReference>
<dbReference type="EMBL" id="JACSPN010000005">
    <property type="protein sequence ID" value="MBE7699773.1"/>
    <property type="molecule type" value="Genomic_DNA"/>
</dbReference>
<keyword evidence="3" id="KW-0597">Phosphoprotein</keyword>
<keyword evidence="8" id="KW-0902">Two-component regulatory system</keyword>
<dbReference type="Pfam" id="PF07730">
    <property type="entry name" value="HisKA_3"/>
    <property type="match status" value="1"/>
</dbReference>
<evidence type="ECO:0000256" key="8">
    <source>
        <dbReference type="ARBA" id="ARBA00023012"/>
    </source>
</evidence>
<keyword evidence="10" id="KW-0812">Transmembrane</keyword>
<feature type="transmembrane region" description="Helical" evidence="10">
    <location>
        <begin position="95"/>
        <end position="128"/>
    </location>
</feature>
<keyword evidence="5" id="KW-0547">Nucleotide-binding</keyword>
<feature type="domain" description="Histidine kinase/HSP90-like ATPase" evidence="11">
    <location>
        <begin position="381"/>
        <end position="470"/>
    </location>
</feature>
<evidence type="ECO:0000256" key="10">
    <source>
        <dbReference type="SAM" id="Phobius"/>
    </source>
</evidence>
<dbReference type="CDD" id="cd16917">
    <property type="entry name" value="HATPase_UhpB-NarQ-NarX-like"/>
    <property type="match status" value="1"/>
</dbReference>
<feature type="compositionally biased region" description="Low complexity" evidence="9">
    <location>
        <begin position="314"/>
        <end position="324"/>
    </location>
</feature>
<feature type="domain" description="Signal transduction histidine kinase subgroup 3 dimerisation and phosphoacceptor" evidence="12">
    <location>
        <begin position="243"/>
        <end position="308"/>
    </location>
</feature>
<keyword evidence="6 13" id="KW-0418">Kinase</keyword>
<feature type="transmembrane region" description="Helical" evidence="10">
    <location>
        <begin position="26"/>
        <end position="48"/>
    </location>
</feature>
<dbReference type="GO" id="GO:0016020">
    <property type="term" value="C:membrane"/>
    <property type="evidence" value="ECO:0007669"/>
    <property type="project" value="InterPro"/>
</dbReference>